<organism evidence="1 2">
    <name type="scientific">Panagrellus redivivus</name>
    <name type="common">Microworm</name>
    <dbReference type="NCBI Taxonomy" id="6233"/>
    <lineage>
        <taxon>Eukaryota</taxon>
        <taxon>Metazoa</taxon>
        <taxon>Ecdysozoa</taxon>
        <taxon>Nematoda</taxon>
        <taxon>Chromadorea</taxon>
        <taxon>Rhabditida</taxon>
        <taxon>Tylenchina</taxon>
        <taxon>Panagrolaimomorpha</taxon>
        <taxon>Panagrolaimoidea</taxon>
        <taxon>Panagrolaimidae</taxon>
        <taxon>Panagrellus</taxon>
    </lineage>
</organism>
<accession>A0A7E5A1N6</accession>
<evidence type="ECO:0000313" key="1">
    <source>
        <dbReference type="Proteomes" id="UP000492821"/>
    </source>
</evidence>
<dbReference type="WBParaSite" id="Pan_g8351.t1">
    <property type="protein sequence ID" value="Pan_g8351.t1"/>
    <property type="gene ID" value="Pan_g8351"/>
</dbReference>
<keyword evidence="1" id="KW-1185">Reference proteome</keyword>
<protein>
    <submittedName>
        <fullName evidence="2">Exostosin domain-containing protein</fullName>
    </submittedName>
</protein>
<evidence type="ECO:0000313" key="2">
    <source>
        <dbReference type="WBParaSite" id="Pan_g8351.t1"/>
    </source>
</evidence>
<sequence>MATHHRIILIQRPTYPFPDISYVYSAFKRSNFNVTYSKIAPNVNQLAMRYLTFVSRAPSPNDVSLLLPASRGIEECSDPMFLPFVGGYCLEALFTPSDVRSNNAEDGRQYIDTQC</sequence>
<dbReference type="Proteomes" id="UP000492821">
    <property type="component" value="Unassembled WGS sequence"/>
</dbReference>
<dbReference type="AlphaFoldDB" id="A0A7E5A1N6"/>
<proteinExistence type="predicted"/>
<reference evidence="2" key="2">
    <citation type="submission" date="2020-10" db="UniProtKB">
        <authorList>
            <consortium name="WormBaseParasite"/>
        </authorList>
    </citation>
    <scope>IDENTIFICATION</scope>
</reference>
<reference evidence="1" key="1">
    <citation type="journal article" date="2013" name="Genetics">
        <title>The draft genome and transcriptome of Panagrellus redivivus are shaped by the harsh demands of a free-living lifestyle.</title>
        <authorList>
            <person name="Srinivasan J."/>
            <person name="Dillman A.R."/>
            <person name="Macchietto M.G."/>
            <person name="Heikkinen L."/>
            <person name="Lakso M."/>
            <person name="Fracchia K.M."/>
            <person name="Antoshechkin I."/>
            <person name="Mortazavi A."/>
            <person name="Wong G."/>
            <person name="Sternberg P.W."/>
        </authorList>
    </citation>
    <scope>NUCLEOTIDE SEQUENCE [LARGE SCALE GENOMIC DNA]</scope>
    <source>
        <strain evidence="1">MT8872</strain>
    </source>
</reference>
<name>A0A7E5A1N6_PANRE</name>